<dbReference type="AlphaFoldDB" id="I1C6R2"/>
<dbReference type="RefSeq" id="XP_067519538.1">
    <property type="nucleotide sequence ID" value="XM_067663437.1"/>
</dbReference>
<evidence type="ECO:0000313" key="3">
    <source>
        <dbReference type="Proteomes" id="UP000009138"/>
    </source>
</evidence>
<feature type="compositionally biased region" description="Basic residues" evidence="1">
    <location>
        <begin position="212"/>
        <end position="222"/>
    </location>
</feature>
<organism evidence="2 3">
    <name type="scientific">Rhizopus delemar (strain RA 99-880 / ATCC MYA-4621 / FGSC 9543 / NRRL 43880)</name>
    <name type="common">Mucormycosis agent</name>
    <name type="synonym">Rhizopus arrhizus var. delemar</name>
    <dbReference type="NCBI Taxonomy" id="246409"/>
    <lineage>
        <taxon>Eukaryota</taxon>
        <taxon>Fungi</taxon>
        <taxon>Fungi incertae sedis</taxon>
        <taxon>Mucoromycota</taxon>
        <taxon>Mucoromycotina</taxon>
        <taxon>Mucoromycetes</taxon>
        <taxon>Mucorales</taxon>
        <taxon>Mucorineae</taxon>
        <taxon>Rhizopodaceae</taxon>
        <taxon>Rhizopus</taxon>
    </lineage>
</organism>
<dbReference type="EMBL" id="CH476737">
    <property type="protein sequence ID" value="EIE84142.1"/>
    <property type="molecule type" value="Genomic_DNA"/>
</dbReference>
<dbReference type="OrthoDB" id="10313525at2759"/>
<dbReference type="GeneID" id="93615818"/>
<evidence type="ECO:0000313" key="2">
    <source>
        <dbReference type="EMBL" id="EIE84142.1"/>
    </source>
</evidence>
<proteinExistence type="predicted"/>
<protein>
    <submittedName>
        <fullName evidence="2">Uncharacterized protein</fullName>
    </submittedName>
</protein>
<dbReference type="InParanoid" id="I1C6R2"/>
<name>I1C6R2_RHIO9</name>
<feature type="compositionally biased region" description="Pro residues" evidence="1">
    <location>
        <begin position="193"/>
        <end position="203"/>
    </location>
</feature>
<evidence type="ECO:0000256" key="1">
    <source>
        <dbReference type="SAM" id="MobiDB-lite"/>
    </source>
</evidence>
<gene>
    <name evidence="2" type="ORF">RO3G_08852</name>
</gene>
<reference evidence="2 3" key="1">
    <citation type="journal article" date="2009" name="PLoS Genet.">
        <title>Genomic analysis of the basal lineage fungus Rhizopus oryzae reveals a whole-genome duplication.</title>
        <authorList>
            <person name="Ma L.-J."/>
            <person name="Ibrahim A.S."/>
            <person name="Skory C."/>
            <person name="Grabherr M.G."/>
            <person name="Burger G."/>
            <person name="Butler M."/>
            <person name="Elias M."/>
            <person name="Idnurm A."/>
            <person name="Lang B.F."/>
            <person name="Sone T."/>
            <person name="Abe A."/>
            <person name="Calvo S.E."/>
            <person name="Corrochano L.M."/>
            <person name="Engels R."/>
            <person name="Fu J."/>
            <person name="Hansberg W."/>
            <person name="Kim J.-M."/>
            <person name="Kodira C.D."/>
            <person name="Koehrsen M.J."/>
            <person name="Liu B."/>
            <person name="Miranda-Saavedra D."/>
            <person name="O'Leary S."/>
            <person name="Ortiz-Castellanos L."/>
            <person name="Poulter R."/>
            <person name="Rodriguez-Romero J."/>
            <person name="Ruiz-Herrera J."/>
            <person name="Shen Y.-Q."/>
            <person name="Zeng Q."/>
            <person name="Galagan J."/>
            <person name="Birren B.W."/>
            <person name="Cuomo C.A."/>
            <person name="Wickes B.L."/>
        </authorList>
    </citation>
    <scope>NUCLEOTIDE SEQUENCE [LARGE SCALE GENOMIC DNA]</scope>
    <source>
        <strain evidence="3">RA 99-880 / ATCC MYA-4621 / FGSC 9543 / NRRL 43880</strain>
    </source>
</reference>
<sequence length="222" mass="25523">MSYTVDQIVNEIRNYHRTVSDMRSEFQAWKDEVRQEIAELKLMVERNTFINHPAPQDGFLRETMDLVDNPEDSEETLDHKRLLVKRYHTQLNRITQVVSTNLSNKLLADAHIDKNKISWRDIPAVYKSTAFKELEELALQANIPLNRLEQIDDTNSEENLDFELLPDLDASNELEEGNSNEINIATSSSSAVPPLPPSPPSPPRTRSGARPTSHRQNKKRRI</sequence>
<keyword evidence="3" id="KW-1185">Reference proteome</keyword>
<accession>I1C6R2</accession>
<dbReference type="VEuPathDB" id="FungiDB:RO3G_08852"/>
<dbReference type="Proteomes" id="UP000009138">
    <property type="component" value="Unassembled WGS sequence"/>
</dbReference>
<feature type="region of interest" description="Disordered" evidence="1">
    <location>
        <begin position="182"/>
        <end position="222"/>
    </location>
</feature>